<gene>
    <name evidence="7" type="ORF">C427_5568</name>
</gene>
<evidence type="ECO:0000313" key="8">
    <source>
        <dbReference type="Proteomes" id="UP000011864"/>
    </source>
</evidence>
<dbReference type="InterPro" id="IPR036264">
    <property type="entry name" value="Bact_exopeptidase_dim_dom"/>
</dbReference>
<reference evidence="7 8" key="1">
    <citation type="journal article" date="2013" name="Genome Announc.">
        <title>Complete Genome Sequence of Glaciecola psychrophila Strain 170T.</title>
        <authorList>
            <person name="Yin J."/>
            <person name="Chen J."/>
            <person name="Liu G."/>
            <person name="Yu Y."/>
            <person name="Song L."/>
            <person name="Wang X."/>
            <person name="Qu X."/>
        </authorList>
    </citation>
    <scope>NUCLEOTIDE SEQUENCE [LARGE SCALE GENOMIC DNA]</scope>
    <source>
        <strain evidence="7 8">170</strain>
    </source>
</reference>
<dbReference type="GO" id="GO:0008233">
    <property type="term" value="F:peptidase activity"/>
    <property type="evidence" value="ECO:0007669"/>
    <property type="project" value="UniProtKB-KW"/>
</dbReference>
<feature type="domain" description="Peptidase M20 dimerisation" evidence="6">
    <location>
        <begin position="238"/>
        <end position="380"/>
    </location>
</feature>
<dbReference type="InterPro" id="IPR002933">
    <property type="entry name" value="Peptidase_M20"/>
</dbReference>
<evidence type="ECO:0000259" key="6">
    <source>
        <dbReference type="Pfam" id="PF07687"/>
    </source>
</evidence>
<dbReference type="Proteomes" id="UP000011864">
    <property type="component" value="Chromosome"/>
</dbReference>
<evidence type="ECO:0000256" key="3">
    <source>
        <dbReference type="ARBA" id="ARBA00022723"/>
    </source>
</evidence>
<keyword evidence="5" id="KW-0862">Zinc</keyword>
<dbReference type="HOGENOM" id="CLU_021802_11_1_6"/>
<dbReference type="Gene3D" id="3.30.70.360">
    <property type="match status" value="1"/>
</dbReference>
<sequence length="488" mass="53822">MKKILLSIATFVCVLLVIVVFRATTTFENNQYQVTESLTLITLDENAAIDRFSQALQIPTISYDESSKLDHSAFQAFHQHLAQSFPLVHAQTKLTKFNDYSMVYRLKGQNPQLKPALFMGHMDVVPVDEQTKDQWLQPPFGGKVVDGVIWGRGAIDDKVSVLALMESLEWFLANNKIPQRDIYFAFGHDEEAGGEGAKAIAKYFVEQGIQFEFILDEGGVITDGIIPGTTQPIALIGVAEKGFVNFKLSVNAEGGHSSQPPAHTAAGILASAIVNIENNPFDARTEFFELMFDNIGYSMPLSQRLPLANLWLFEPLVLSKLLKSPSSAASARTTTAVTMLQGSTKSNVLPTIATAVVNFRILPGDTIDSVQAHLERVIDDSRVVLSTELANEASAVSPTDNIGFKLIESSIRRLDDNVLITPYLVLGATDSRHFQALSDNIYRFMMVSLNSDTLKQFHGLNEQITVKDYFNAIQFYYAMLEQSAGASP</sequence>
<dbReference type="eggNOG" id="COG0624">
    <property type="taxonomic scope" value="Bacteria"/>
</dbReference>
<dbReference type="OrthoDB" id="3665926at2"/>
<dbReference type="Pfam" id="PF01546">
    <property type="entry name" value="Peptidase_M20"/>
    <property type="match status" value="1"/>
</dbReference>
<keyword evidence="2" id="KW-0645">Protease</keyword>
<evidence type="ECO:0000256" key="5">
    <source>
        <dbReference type="ARBA" id="ARBA00022833"/>
    </source>
</evidence>
<dbReference type="GO" id="GO:0046872">
    <property type="term" value="F:metal ion binding"/>
    <property type="evidence" value="ECO:0007669"/>
    <property type="project" value="UniProtKB-KW"/>
</dbReference>
<dbReference type="InterPro" id="IPR047177">
    <property type="entry name" value="Pept_M20A"/>
</dbReference>
<dbReference type="PANTHER" id="PTHR45962">
    <property type="entry name" value="N-FATTY-ACYL-AMINO ACID SYNTHASE/HYDROLASE PM20D1"/>
    <property type="match status" value="1"/>
</dbReference>
<dbReference type="RefSeq" id="WP_007636703.1">
    <property type="nucleotide sequence ID" value="NC_020514.1"/>
</dbReference>
<keyword evidence="8" id="KW-1185">Reference proteome</keyword>
<evidence type="ECO:0000256" key="2">
    <source>
        <dbReference type="ARBA" id="ARBA00022670"/>
    </source>
</evidence>
<dbReference type="PATRIC" id="fig|1129794.4.peg.5544"/>
<dbReference type="AlphaFoldDB" id="K7A811"/>
<dbReference type="KEGG" id="gps:C427_5568"/>
<dbReference type="GO" id="GO:0006508">
    <property type="term" value="P:proteolysis"/>
    <property type="evidence" value="ECO:0007669"/>
    <property type="project" value="UniProtKB-KW"/>
</dbReference>
<dbReference type="FunFam" id="3.40.630.10:FF:000027">
    <property type="entry name" value="N-fatty-acyl-amino acid synthase/hydrolase PM20D1"/>
    <property type="match status" value="1"/>
</dbReference>
<evidence type="ECO:0000313" key="7">
    <source>
        <dbReference type="EMBL" id="AGH47662.1"/>
    </source>
</evidence>
<keyword evidence="4" id="KW-0378">Hydrolase</keyword>
<protein>
    <recommendedName>
        <fullName evidence="6">Peptidase M20 dimerisation domain-containing protein</fullName>
    </recommendedName>
</protein>
<name>K7A811_9ALTE</name>
<dbReference type="STRING" id="1129794.C427_5568"/>
<dbReference type="Gene3D" id="1.10.150.900">
    <property type="match status" value="1"/>
</dbReference>
<dbReference type="SUPFAM" id="SSF53187">
    <property type="entry name" value="Zn-dependent exopeptidases"/>
    <property type="match status" value="1"/>
</dbReference>
<dbReference type="Pfam" id="PF07687">
    <property type="entry name" value="M20_dimer"/>
    <property type="match status" value="1"/>
</dbReference>
<evidence type="ECO:0000256" key="1">
    <source>
        <dbReference type="ARBA" id="ARBA00006247"/>
    </source>
</evidence>
<keyword evidence="3" id="KW-0479">Metal-binding</keyword>
<comment type="similarity">
    <text evidence="1">Belongs to the peptidase M20A family.</text>
</comment>
<dbReference type="SUPFAM" id="SSF55031">
    <property type="entry name" value="Bacterial exopeptidase dimerisation domain"/>
    <property type="match status" value="1"/>
</dbReference>
<dbReference type="CDD" id="cd05674">
    <property type="entry name" value="M20_yscS"/>
    <property type="match status" value="1"/>
</dbReference>
<dbReference type="PANTHER" id="PTHR45962:SF1">
    <property type="entry name" value="N-FATTY-ACYL-AMINO ACID SYNTHASE_HYDROLASE PM20D1"/>
    <property type="match status" value="1"/>
</dbReference>
<accession>K7A811</accession>
<dbReference type="EMBL" id="CP003837">
    <property type="protein sequence ID" value="AGH47662.1"/>
    <property type="molecule type" value="Genomic_DNA"/>
</dbReference>
<dbReference type="Gene3D" id="3.40.630.10">
    <property type="entry name" value="Zn peptidases"/>
    <property type="match status" value="1"/>
</dbReference>
<proteinExistence type="inferred from homology"/>
<dbReference type="InterPro" id="IPR011650">
    <property type="entry name" value="Peptidase_M20_dimer"/>
</dbReference>
<organism evidence="7 8">
    <name type="scientific">Paraglaciecola psychrophila 170</name>
    <dbReference type="NCBI Taxonomy" id="1129794"/>
    <lineage>
        <taxon>Bacteria</taxon>
        <taxon>Pseudomonadati</taxon>
        <taxon>Pseudomonadota</taxon>
        <taxon>Gammaproteobacteria</taxon>
        <taxon>Alteromonadales</taxon>
        <taxon>Alteromonadaceae</taxon>
        <taxon>Paraglaciecola</taxon>
    </lineage>
</organism>
<evidence type="ECO:0000256" key="4">
    <source>
        <dbReference type="ARBA" id="ARBA00022801"/>
    </source>
</evidence>